<dbReference type="InterPro" id="IPR011989">
    <property type="entry name" value="ARM-like"/>
</dbReference>
<keyword evidence="3" id="KW-1185">Reference proteome</keyword>
<feature type="region of interest" description="Disordered" evidence="1">
    <location>
        <begin position="21"/>
        <end position="41"/>
    </location>
</feature>
<dbReference type="AlphaFoldDB" id="A0A8S4DVS7"/>
<protein>
    <submittedName>
        <fullName evidence="2">(diamondback moth) hypothetical protein</fullName>
    </submittedName>
</protein>
<dbReference type="EMBL" id="CAJHNJ030000009">
    <property type="protein sequence ID" value="CAG9105984.1"/>
    <property type="molecule type" value="Genomic_DNA"/>
</dbReference>
<dbReference type="Gene3D" id="1.25.10.10">
    <property type="entry name" value="Leucine-rich Repeat Variant"/>
    <property type="match status" value="1"/>
</dbReference>
<organism evidence="2 3">
    <name type="scientific">Plutella xylostella</name>
    <name type="common">Diamondback moth</name>
    <name type="synonym">Plutella maculipennis</name>
    <dbReference type="NCBI Taxonomy" id="51655"/>
    <lineage>
        <taxon>Eukaryota</taxon>
        <taxon>Metazoa</taxon>
        <taxon>Ecdysozoa</taxon>
        <taxon>Arthropoda</taxon>
        <taxon>Hexapoda</taxon>
        <taxon>Insecta</taxon>
        <taxon>Pterygota</taxon>
        <taxon>Neoptera</taxon>
        <taxon>Endopterygota</taxon>
        <taxon>Lepidoptera</taxon>
        <taxon>Glossata</taxon>
        <taxon>Ditrysia</taxon>
        <taxon>Yponomeutoidea</taxon>
        <taxon>Plutellidae</taxon>
        <taxon>Plutella</taxon>
    </lineage>
</organism>
<evidence type="ECO:0000313" key="3">
    <source>
        <dbReference type="Proteomes" id="UP000653454"/>
    </source>
</evidence>
<dbReference type="Proteomes" id="UP000653454">
    <property type="component" value="Unassembled WGS sequence"/>
</dbReference>
<sequence>MCEFRSQEKISQNPVVLASYMNPGEQWPPDEGGAGAGGAALGEPADLPAEFVDLVAASSLVPALCSYLRNDSGELMWPPEEGGAGAGGAALGEPADLPAEFVDLVAASSLVPALCSYLRNDSVVDPRRGGRGGGGAALGEPADLPAEFVDLVAASSLVPALCSYLRNDSVLDVSRHIPLYVCVLRCARALYSLHSRKLQASIRALPRLLKQMSRTTNSYATKLRSYEGIIPCIAAFECHIPLYVYVLRCTRASCRPPSAPSRGC</sequence>
<accession>A0A8S4DVS7</accession>
<name>A0A8S4DVS7_PLUXY</name>
<evidence type="ECO:0000256" key="1">
    <source>
        <dbReference type="SAM" id="MobiDB-lite"/>
    </source>
</evidence>
<proteinExistence type="predicted"/>
<gene>
    <name evidence="2" type="ORF">PLXY2_LOCUS3536</name>
</gene>
<reference evidence="2" key="1">
    <citation type="submission" date="2020-11" db="EMBL/GenBank/DDBJ databases">
        <authorList>
            <person name="Whiteford S."/>
        </authorList>
    </citation>
    <scope>NUCLEOTIDE SEQUENCE</scope>
</reference>
<evidence type="ECO:0000313" key="2">
    <source>
        <dbReference type="EMBL" id="CAG9105984.1"/>
    </source>
</evidence>
<comment type="caution">
    <text evidence="2">The sequence shown here is derived from an EMBL/GenBank/DDBJ whole genome shotgun (WGS) entry which is preliminary data.</text>
</comment>